<dbReference type="CDD" id="cd11650">
    <property type="entry name" value="AT4G37440_like"/>
    <property type="match status" value="1"/>
</dbReference>
<keyword evidence="3" id="KW-1185">Reference proteome</keyword>
<evidence type="ECO:0000313" key="2">
    <source>
        <dbReference type="EMBL" id="KAF5207513.1"/>
    </source>
</evidence>
<feature type="compositionally biased region" description="Polar residues" evidence="1">
    <location>
        <begin position="86"/>
        <end position="97"/>
    </location>
</feature>
<keyword evidence="2" id="KW-0251">Elongation factor</keyword>
<comment type="caution">
    <text evidence="2">The sequence shown here is derived from an EMBL/GenBank/DDBJ whole genome shotgun (WGS) entry which is preliminary data.</text>
</comment>
<dbReference type="AlphaFoldDB" id="A0A7J6XDF7"/>
<sequence length="494" mass="55254">MTPSQVSIDQVKETKSEVAVKALERKEDVSLRCVSNCEDTTFDMEPLSDRKPMDVCVVEEKEIDIVGCTDENDFRLGQEGDETEGTEYSSSFGNNSGNEDDSILSDSEVDSIYSDSNFFEECMFGVGKKKVTSQWRRYISPLSWRGKWLELKMRELKSQILKYDRELASYGQRQQPLEFGQCTSEDLSVKELPFCGERHKKNFYMKRKKRKVEEMVDVSSFMTHHNLFSYYENKKSDPDGASVDDDFGIQVIAADFNSNEDFDNNYACPSLEFRDENSLEHVLWKIGVLQSRVQKLKTQTDTLITLHAGKFSSVESLSHLVQSDLPSSSPGSPALSSGNAERVPSGALSTPPRHIADPGSAVSSYGEATPQPDIIESCTVPLSGEVRLDQSYLGESCQNTADKAVLHKQEVKKEPQEFEKVSGPDVVKPLENVKEEKLFEVPITGVDLKPELSQEAKTAQDNSILKTSYASEFHGPSTKGKRGERKASSGTWKC</sequence>
<dbReference type="InterPro" id="IPR038745">
    <property type="entry name" value="AT4G37440-like"/>
</dbReference>
<dbReference type="OrthoDB" id="21648at2759"/>
<feature type="compositionally biased region" description="Low complexity" evidence="1">
    <location>
        <begin position="323"/>
        <end position="338"/>
    </location>
</feature>
<reference evidence="2 3" key="1">
    <citation type="submission" date="2020-06" db="EMBL/GenBank/DDBJ databases">
        <title>Transcriptomic and genomic resources for Thalictrum thalictroides and T. hernandezii: Facilitating candidate gene discovery in an emerging model plant lineage.</title>
        <authorList>
            <person name="Arias T."/>
            <person name="Riano-Pachon D.M."/>
            <person name="Di Stilio V.S."/>
        </authorList>
    </citation>
    <scope>NUCLEOTIDE SEQUENCE [LARGE SCALE GENOMIC DNA]</scope>
    <source>
        <strain evidence="3">cv. WT478/WT964</strain>
        <tissue evidence="2">Leaves</tissue>
    </source>
</reference>
<feature type="region of interest" description="Disordered" evidence="1">
    <location>
        <begin position="322"/>
        <end position="370"/>
    </location>
</feature>
<dbReference type="Proteomes" id="UP000554482">
    <property type="component" value="Unassembled WGS sequence"/>
</dbReference>
<protein>
    <submittedName>
        <fullName evidence="2">Elongation factor</fullName>
    </submittedName>
</protein>
<dbReference type="PANTHER" id="PTHR34057">
    <property type="entry name" value="ELONGATION FACTOR"/>
    <property type="match status" value="1"/>
</dbReference>
<feature type="region of interest" description="Disordered" evidence="1">
    <location>
        <begin position="454"/>
        <end position="494"/>
    </location>
</feature>
<accession>A0A7J6XDF7</accession>
<evidence type="ECO:0000313" key="3">
    <source>
        <dbReference type="Proteomes" id="UP000554482"/>
    </source>
</evidence>
<keyword evidence="2" id="KW-0648">Protein biosynthesis</keyword>
<dbReference type="PANTHER" id="PTHR34057:SF1">
    <property type="entry name" value="ELONGATION FACTOR"/>
    <property type="match status" value="1"/>
</dbReference>
<feature type="region of interest" description="Disordered" evidence="1">
    <location>
        <begin position="73"/>
        <end position="104"/>
    </location>
</feature>
<organism evidence="2 3">
    <name type="scientific">Thalictrum thalictroides</name>
    <name type="common">Rue-anemone</name>
    <name type="synonym">Anemone thalictroides</name>
    <dbReference type="NCBI Taxonomy" id="46969"/>
    <lineage>
        <taxon>Eukaryota</taxon>
        <taxon>Viridiplantae</taxon>
        <taxon>Streptophyta</taxon>
        <taxon>Embryophyta</taxon>
        <taxon>Tracheophyta</taxon>
        <taxon>Spermatophyta</taxon>
        <taxon>Magnoliopsida</taxon>
        <taxon>Ranunculales</taxon>
        <taxon>Ranunculaceae</taxon>
        <taxon>Thalictroideae</taxon>
        <taxon>Thalictrum</taxon>
    </lineage>
</organism>
<proteinExistence type="predicted"/>
<dbReference type="EMBL" id="JABWDY010001337">
    <property type="protein sequence ID" value="KAF5207513.1"/>
    <property type="molecule type" value="Genomic_DNA"/>
</dbReference>
<evidence type="ECO:0000256" key="1">
    <source>
        <dbReference type="SAM" id="MobiDB-lite"/>
    </source>
</evidence>
<gene>
    <name evidence="2" type="ORF">FRX31_002898</name>
</gene>
<dbReference type="GO" id="GO:0003746">
    <property type="term" value="F:translation elongation factor activity"/>
    <property type="evidence" value="ECO:0007669"/>
    <property type="project" value="UniProtKB-KW"/>
</dbReference>
<feature type="compositionally biased region" description="Polar residues" evidence="1">
    <location>
        <begin position="455"/>
        <end position="470"/>
    </location>
</feature>
<name>A0A7J6XDF7_THATH</name>